<dbReference type="AlphaFoldDB" id="A0A0C4DSD6"/>
<evidence type="ECO:0000256" key="5">
    <source>
        <dbReference type="ARBA" id="ARBA00022989"/>
    </source>
</evidence>
<keyword evidence="13" id="KW-1185">Reference proteome</keyword>
<organism evidence="12 13">
    <name type="scientific">Magnaporthiopsis poae (strain ATCC 64411 / 73-15)</name>
    <name type="common">Kentucky bluegrass fungus</name>
    <name type="synonym">Magnaporthe poae</name>
    <dbReference type="NCBI Taxonomy" id="644358"/>
    <lineage>
        <taxon>Eukaryota</taxon>
        <taxon>Fungi</taxon>
        <taxon>Dikarya</taxon>
        <taxon>Ascomycota</taxon>
        <taxon>Pezizomycotina</taxon>
        <taxon>Sordariomycetes</taxon>
        <taxon>Sordariomycetidae</taxon>
        <taxon>Magnaporthales</taxon>
        <taxon>Magnaporthaceae</taxon>
        <taxon>Magnaporthiopsis</taxon>
    </lineage>
</organism>
<feature type="transmembrane region" description="Helical" evidence="9">
    <location>
        <begin position="424"/>
        <end position="446"/>
    </location>
</feature>
<reference evidence="11" key="3">
    <citation type="submission" date="2011-03" db="EMBL/GenBank/DDBJ databases">
        <title>Annotation of Magnaporthe poae ATCC 64411.</title>
        <authorList>
            <person name="Ma L.-J."/>
            <person name="Dead R."/>
            <person name="Young S.K."/>
            <person name="Zeng Q."/>
            <person name="Gargeya S."/>
            <person name="Fitzgerald M."/>
            <person name="Haas B."/>
            <person name="Abouelleil A."/>
            <person name="Alvarado L."/>
            <person name="Arachchi H.M."/>
            <person name="Berlin A."/>
            <person name="Brown A."/>
            <person name="Chapman S.B."/>
            <person name="Chen Z."/>
            <person name="Dunbar C."/>
            <person name="Freedman E."/>
            <person name="Gearin G."/>
            <person name="Gellesch M."/>
            <person name="Goldberg J."/>
            <person name="Griggs A."/>
            <person name="Gujja S."/>
            <person name="Heiman D."/>
            <person name="Howarth C."/>
            <person name="Larson L."/>
            <person name="Lui A."/>
            <person name="MacDonald P.J.P."/>
            <person name="Mehta T."/>
            <person name="Montmayeur A."/>
            <person name="Murphy C."/>
            <person name="Neiman D."/>
            <person name="Pearson M."/>
            <person name="Priest M."/>
            <person name="Roberts A."/>
            <person name="Saif S."/>
            <person name="Shea T."/>
            <person name="Shenoy N."/>
            <person name="Sisk P."/>
            <person name="Stolte C."/>
            <person name="Sykes S."/>
            <person name="Yandava C."/>
            <person name="Wortman J."/>
            <person name="Nusbaum C."/>
            <person name="Birren B."/>
        </authorList>
    </citation>
    <scope>NUCLEOTIDE SEQUENCE</scope>
    <source>
        <strain evidence="11">ATCC 64411</strain>
    </source>
</reference>
<reference evidence="11" key="1">
    <citation type="submission" date="2010-05" db="EMBL/GenBank/DDBJ databases">
        <title>The Genome Sequence of Magnaporthe poae strain ATCC 64411.</title>
        <authorList>
            <consortium name="The Broad Institute Genome Sequencing Platform"/>
            <consortium name="Broad Institute Genome Sequencing Center for Infectious Disease"/>
            <person name="Ma L.-J."/>
            <person name="Dead R."/>
            <person name="Young S."/>
            <person name="Zeng Q."/>
            <person name="Koehrsen M."/>
            <person name="Alvarado L."/>
            <person name="Berlin A."/>
            <person name="Chapman S.B."/>
            <person name="Chen Z."/>
            <person name="Freedman E."/>
            <person name="Gellesch M."/>
            <person name="Goldberg J."/>
            <person name="Griggs A."/>
            <person name="Gujja S."/>
            <person name="Heilman E.R."/>
            <person name="Heiman D."/>
            <person name="Hepburn T."/>
            <person name="Howarth C."/>
            <person name="Jen D."/>
            <person name="Larson L."/>
            <person name="Mehta T."/>
            <person name="Neiman D."/>
            <person name="Pearson M."/>
            <person name="Roberts A."/>
            <person name="Saif S."/>
            <person name="Shea T."/>
            <person name="Shenoy N."/>
            <person name="Sisk P."/>
            <person name="Stolte C."/>
            <person name="Sykes S."/>
            <person name="Walk T."/>
            <person name="White J."/>
            <person name="Yandava C."/>
            <person name="Haas B."/>
            <person name="Nusbaum C."/>
            <person name="Birren B."/>
        </authorList>
    </citation>
    <scope>NUCLEOTIDE SEQUENCE</scope>
    <source>
        <strain evidence="11">ATCC 64411</strain>
    </source>
</reference>
<proteinExistence type="inferred from homology"/>
<reference evidence="12" key="4">
    <citation type="journal article" date="2015" name="G3 (Bethesda)">
        <title>Genome sequences of three phytopathogenic species of the Magnaporthaceae family of fungi.</title>
        <authorList>
            <person name="Okagaki L.H."/>
            <person name="Nunes C.C."/>
            <person name="Sailsbery J."/>
            <person name="Clay B."/>
            <person name="Brown D."/>
            <person name="John T."/>
            <person name="Oh Y."/>
            <person name="Young N."/>
            <person name="Fitzgerald M."/>
            <person name="Haas B.J."/>
            <person name="Zeng Q."/>
            <person name="Young S."/>
            <person name="Adiconis X."/>
            <person name="Fan L."/>
            <person name="Levin J.Z."/>
            <person name="Mitchell T.K."/>
            <person name="Okubara P.A."/>
            <person name="Farman M.L."/>
            <person name="Kohn L.M."/>
            <person name="Birren B."/>
            <person name="Ma L.-J."/>
            <person name="Dean R.A."/>
        </authorList>
    </citation>
    <scope>NUCLEOTIDE SEQUENCE</scope>
    <source>
        <strain evidence="12">ATCC 64411 / 73-15</strain>
    </source>
</reference>
<feature type="transmembrane region" description="Helical" evidence="9">
    <location>
        <begin position="329"/>
        <end position="350"/>
    </location>
</feature>
<evidence type="ECO:0000256" key="9">
    <source>
        <dbReference type="SAM" id="Phobius"/>
    </source>
</evidence>
<keyword evidence="4 9" id="KW-0812">Transmembrane</keyword>
<feature type="transmembrane region" description="Helical" evidence="9">
    <location>
        <begin position="362"/>
        <end position="385"/>
    </location>
</feature>
<feature type="transmembrane region" description="Helical" evidence="9">
    <location>
        <begin position="175"/>
        <end position="196"/>
    </location>
</feature>
<dbReference type="EnsemblFungi" id="MAPG_02814T0">
    <property type="protein sequence ID" value="MAPG_02814T0"/>
    <property type="gene ID" value="MAPG_02814"/>
</dbReference>
<feature type="transmembrane region" description="Helical" evidence="9">
    <location>
        <begin position="243"/>
        <end position="260"/>
    </location>
</feature>
<feature type="transmembrane region" description="Helical" evidence="9">
    <location>
        <begin position="208"/>
        <end position="231"/>
    </location>
</feature>
<dbReference type="InterPro" id="IPR020846">
    <property type="entry name" value="MFS_dom"/>
</dbReference>
<dbReference type="Gene3D" id="1.20.1250.20">
    <property type="entry name" value="MFS general substrate transporter like domains"/>
    <property type="match status" value="1"/>
</dbReference>
<sequence>MSNEAKPVATAPGGVGEDLHIEQGGPNQRLAQLNDAGLDDKVLNSEAQEGTRREHSLGFVQGFKTYKRAAFWSVLISCTVIMEGYDVALLGSFFGYPEFRLKYGEYLNEERGYQISSRWQQAFNISSALANILGALLNGYFTSKYGHRRVIMFSLAALTGFIFIVFFAPNIQTQLAGQILCNIPWGVFATTGPAYASEVTPLAIRGHLTAYVNLCWCIGQFIGAGVLAGLVNREDEWSFKIPFAIQWLWPVPLIIAAWLAPESPWHLVRVNRLEDARRSLERLSEPHEHRHLDETLAMMVHTNKMEIEERAGVSYWDAFRGTNRRRTEIACMGFLSQITSGGALCYQGTFFFQQTGIPDRTAYYIGLGGTAIAFIGTCCSWGLISKFGRRKIWLMGYCGLVVILWTIGFLALPPQNLPLAWGQSLLSVVWLGVYSLSTGPIIYTVISEIGSTRLRTQTIVLARSTYYAGNIIGNGTLNPKMISPGDWNLKGKTAFFWAGVATLMLTWGYFRLFETKGRTFGEIDIMFQRGVTAHQSEKYKLEDDDVYMAKTNESTPPAADSQKQ</sequence>
<evidence type="ECO:0000259" key="10">
    <source>
        <dbReference type="PROSITE" id="PS50850"/>
    </source>
</evidence>
<dbReference type="Proteomes" id="UP000011715">
    <property type="component" value="Unassembled WGS sequence"/>
</dbReference>
<accession>A0A0C4DSD6</accession>
<dbReference type="Pfam" id="PF00083">
    <property type="entry name" value="Sugar_tr"/>
    <property type="match status" value="1"/>
</dbReference>
<feature type="domain" description="Major facilitator superfamily (MFS) profile" evidence="10">
    <location>
        <begin position="72"/>
        <end position="516"/>
    </location>
</feature>
<dbReference type="GO" id="GO:0016020">
    <property type="term" value="C:membrane"/>
    <property type="evidence" value="ECO:0007669"/>
    <property type="project" value="UniProtKB-SubCell"/>
</dbReference>
<evidence type="ECO:0000256" key="3">
    <source>
        <dbReference type="ARBA" id="ARBA00022448"/>
    </source>
</evidence>
<feature type="transmembrane region" description="Helical" evidence="9">
    <location>
        <begin position="122"/>
        <end position="141"/>
    </location>
</feature>
<dbReference type="PROSITE" id="PS50850">
    <property type="entry name" value="MFS"/>
    <property type="match status" value="1"/>
</dbReference>
<dbReference type="NCBIfam" id="TIGR00879">
    <property type="entry name" value="SP"/>
    <property type="match status" value="1"/>
</dbReference>
<evidence type="ECO:0000256" key="6">
    <source>
        <dbReference type="ARBA" id="ARBA00023136"/>
    </source>
</evidence>
<dbReference type="OrthoDB" id="6612291at2759"/>
<evidence type="ECO:0000256" key="2">
    <source>
        <dbReference type="ARBA" id="ARBA00010992"/>
    </source>
</evidence>
<feature type="transmembrane region" description="Helical" evidence="9">
    <location>
        <begin position="458"/>
        <end position="475"/>
    </location>
</feature>
<evidence type="ECO:0000313" key="11">
    <source>
        <dbReference type="EMBL" id="KLU83763.1"/>
    </source>
</evidence>
<dbReference type="InterPro" id="IPR003663">
    <property type="entry name" value="Sugar/inositol_transpt"/>
</dbReference>
<evidence type="ECO:0000256" key="7">
    <source>
        <dbReference type="RuleBase" id="RU003346"/>
    </source>
</evidence>
<dbReference type="VEuPathDB" id="FungiDB:MAPG_02814"/>
<dbReference type="FunFam" id="1.20.1250.20:FF:000078">
    <property type="entry name" value="MFS maltose transporter, putative"/>
    <property type="match status" value="1"/>
</dbReference>
<keyword evidence="5 9" id="KW-1133">Transmembrane helix</keyword>
<dbReference type="SUPFAM" id="SSF103473">
    <property type="entry name" value="MFS general substrate transporter"/>
    <property type="match status" value="1"/>
</dbReference>
<dbReference type="InterPro" id="IPR005828">
    <property type="entry name" value="MFS_sugar_transport-like"/>
</dbReference>
<keyword evidence="3 7" id="KW-0813">Transport</keyword>
<gene>
    <name evidence="11" type="ORF">MAPG_02814</name>
</gene>
<keyword evidence="6 9" id="KW-0472">Membrane</keyword>
<dbReference type="InterPro" id="IPR050360">
    <property type="entry name" value="MFS_Sugar_Transporters"/>
</dbReference>
<evidence type="ECO:0000313" key="12">
    <source>
        <dbReference type="EnsemblFungi" id="MAPG_02814T0"/>
    </source>
</evidence>
<protein>
    <submittedName>
        <fullName evidence="11">Maltose permease MAL31</fullName>
    </submittedName>
</protein>
<feature type="region of interest" description="Disordered" evidence="8">
    <location>
        <begin position="1"/>
        <end position="22"/>
    </location>
</feature>
<dbReference type="eggNOG" id="KOG0254">
    <property type="taxonomic scope" value="Eukaryota"/>
</dbReference>
<evidence type="ECO:0000313" key="13">
    <source>
        <dbReference type="Proteomes" id="UP000011715"/>
    </source>
</evidence>
<name>A0A0C4DSD6_MAGP6</name>
<evidence type="ECO:0000256" key="4">
    <source>
        <dbReference type="ARBA" id="ARBA00022692"/>
    </source>
</evidence>
<evidence type="ECO:0000256" key="8">
    <source>
        <dbReference type="SAM" id="MobiDB-lite"/>
    </source>
</evidence>
<dbReference type="PANTHER" id="PTHR48022">
    <property type="entry name" value="PLASTIDIC GLUCOSE TRANSPORTER 4"/>
    <property type="match status" value="1"/>
</dbReference>
<dbReference type="EMBL" id="GL876967">
    <property type="protein sequence ID" value="KLU83763.1"/>
    <property type="molecule type" value="Genomic_DNA"/>
</dbReference>
<dbReference type="PANTHER" id="PTHR48022:SF2">
    <property type="entry name" value="PLASTIDIC GLUCOSE TRANSPORTER 4"/>
    <property type="match status" value="1"/>
</dbReference>
<feature type="transmembrane region" description="Helical" evidence="9">
    <location>
        <begin position="495"/>
        <end position="513"/>
    </location>
</feature>
<dbReference type="EMBL" id="ADBL01000684">
    <property type="status" value="NOT_ANNOTATED_CDS"/>
    <property type="molecule type" value="Genomic_DNA"/>
</dbReference>
<comment type="subcellular location">
    <subcellularLocation>
        <location evidence="1">Membrane</location>
        <topology evidence="1">Multi-pass membrane protein</topology>
    </subcellularLocation>
</comment>
<dbReference type="GO" id="GO:0005351">
    <property type="term" value="F:carbohydrate:proton symporter activity"/>
    <property type="evidence" value="ECO:0007669"/>
    <property type="project" value="TreeGrafter"/>
</dbReference>
<feature type="transmembrane region" description="Helical" evidence="9">
    <location>
        <begin position="392"/>
        <end position="412"/>
    </location>
</feature>
<feature type="transmembrane region" description="Helical" evidence="9">
    <location>
        <begin position="150"/>
        <end position="169"/>
    </location>
</feature>
<evidence type="ECO:0000256" key="1">
    <source>
        <dbReference type="ARBA" id="ARBA00004141"/>
    </source>
</evidence>
<comment type="similarity">
    <text evidence="2 7">Belongs to the major facilitator superfamily. Sugar transporter (TC 2.A.1.1) family.</text>
</comment>
<reference evidence="13" key="2">
    <citation type="submission" date="2010-05" db="EMBL/GenBank/DDBJ databases">
        <title>The genome sequence of Magnaporthe poae strain ATCC 64411.</title>
        <authorList>
            <person name="Ma L.-J."/>
            <person name="Dead R."/>
            <person name="Young S."/>
            <person name="Zeng Q."/>
            <person name="Koehrsen M."/>
            <person name="Alvarado L."/>
            <person name="Berlin A."/>
            <person name="Chapman S.B."/>
            <person name="Chen Z."/>
            <person name="Freedman E."/>
            <person name="Gellesch M."/>
            <person name="Goldberg J."/>
            <person name="Griggs A."/>
            <person name="Gujja S."/>
            <person name="Heilman E.R."/>
            <person name="Heiman D."/>
            <person name="Hepburn T."/>
            <person name="Howarth C."/>
            <person name="Jen D."/>
            <person name="Larson L."/>
            <person name="Mehta T."/>
            <person name="Neiman D."/>
            <person name="Pearson M."/>
            <person name="Roberts A."/>
            <person name="Saif S."/>
            <person name="Shea T."/>
            <person name="Shenoy N."/>
            <person name="Sisk P."/>
            <person name="Stolte C."/>
            <person name="Sykes S."/>
            <person name="Walk T."/>
            <person name="White J."/>
            <person name="Yandava C."/>
            <person name="Haas B."/>
            <person name="Nusbaum C."/>
            <person name="Birren B."/>
        </authorList>
    </citation>
    <scope>NUCLEOTIDE SEQUENCE [LARGE SCALE GENOMIC DNA]</scope>
    <source>
        <strain evidence="13">ATCC 64411 / 73-15</strain>
    </source>
</reference>
<reference evidence="12" key="5">
    <citation type="submission" date="2015-06" db="UniProtKB">
        <authorList>
            <consortium name="EnsemblFungi"/>
        </authorList>
    </citation>
    <scope>IDENTIFICATION</scope>
    <source>
        <strain evidence="12">ATCC 64411</strain>
    </source>
</reference>
<dbReference type="OMA" id="ISWFYIY"/>
<feature type="transmembrane region" description="Helical" evidence="9">
    <location>
        <begin position="69"/>
        <end position="96"/>
    </location>
</feature>
<dbReference type="InterPro" id="IPR036259">
    <property type="entry name" value="MFS_trans_sf"/>
</dbReference>